<feature type="chain" id="PRO_5012116727" evidence="2">
    <location>
        <begin position="21"/>
        <end position="257"/>
    </location>
</feature>
<reference evidence="3 4" key="1">
    <citation type="submission" date="2017-01" db="EMBL/GenBank/DDBJ databases">
        <authorList>
            <person name="Mah S.A."/>
            <person name="Swanson W.J."/>
            <person name="Moy G.W."/>
            <person name="Vacquier V.D."/>
        </authorList>
    </citation>
    <scope>NUCLEOTIDE SEQUENCE [LARGE SCALE GENOMIC DNA]</scope>
    <source>
        <strain evidence="3 4">RU36E</strain>
    </source>
</reference>
<dbReference type="AlphaFoldDB" id="A0A1N6RYU1"/>
<evidence type="ECO:0000256" key="2">
    <source>
        <dbReference type="SAM" id="SignalP"/>
    </source>
</evidence>
<accession>A0A1N6RYU1</accession>
<dbReference type="PANTHER" id="PTHR35936">
    <property type="entry name" value="MEMBRANE-BOUND LYTIC MUREIN TRANSGLYCOSYLASE F"/>
    <property type="match status" value="1"/>
</dbReference>
<proteinExistence type="inferred from homology"/>
<keyword evidence="2" id="KW-0732">Signal</keyword>
<dbReference type="RefSeq" id="WP_076426232.1">
    <property type="nucleotide sequence ID" value="NZ_FTMP01000003.1"/>
</dbReference>
<dbReference type="PANTHER" id="PTHR35936:SF35">
    <property type="entry name" value="L-CYSTINE-BINDING PROTEIN TCYJ"/>
    <property type="match status" value="1"/>
</dbReference>
<protein>
    <submittedName>
        <fullName evidence="3">Polar amino acid transport system substrate-binding protein</fullName>
    </submittedName>
</protein>
<evidence type="ECO:0000313" key="4">
    <source>
        <dbReference type="Proteomes" id="UP000185841"/>
    </source>
</evidence>
<dbReference type="EMBL" id="FTMP01000003">
    <property type="protein sequence ID" value="SIQ34028.1"/>
    <property type="molecule type" value="Genomic_DNA"/>
</dbReference>
<comment type="similarity">
    <text evidence="1">Belongs to the bacterial solute-binding protein 3 family.</text>
</comment>
<evidence type="ECO:0000313" key="3">
    <source>
        <dbReference type="EMBL" id="SIQ34028.1"/>
    </source>
</evidence>
<dbReference type="SUPFAM" id="SSF53850">
    <property type="entry name" value="Periplasmic binding protein-like II"/>
    <property type="match status" value="1"/>
</dbReference>
<name>A0A1N6RYU1_AQUAC</name>
<sequence length="257" mass="29079">MFRILILSLLLGVPLSVAHAEEHLTLCHEDRDSYPWVLREGGGLNPELLAQVAEVLQLRLQLVAVPWKRCLAGLQNGQYDGAFAASFKAERLAMGRYPTTAEGDVDARKRMHMSLYALYRRRGDGLDWNGQRLLGLQDRIGSLSGFSIVDFLHQQGAEVDETSRDPLELLHMLRVGRVQGVALQAPRADQLLSQHADLAAAVEKIALPLEQKPYFLMLSHALVVERPVLAAALWSEIERQRDSARYQMREMEFFRQR</sequence>
<evidence type="ECO:0000256" key="1">
    <source>
        <dbReference type="ARBA" id="ARBA00010333"/>
    </source>
</evidence>
<gene>
    <name evidence="3" type="ORF">SAMN05878282_103255</name>
</gene>
<dbReference type="Proteomes" id="UP000185841">
    <property type="component" value="Unassembled WGS sequence"/>
</dbReference>
<dbReference type="Gene3D" id="3.40.190.10">
    <property type="entry name" value="Periplasmic binding protein-like II"/>
    <property type="match status" value="2"/>
</dbReference>
<organism evidence="3 4">
    <name type="scientific">Aquipseudomonas alcaligenes</name>
    <name type="common">Pseudomonas alcaligenes</name>
    <dbReference type="NCBI Taxonomy" id="43263"/>
    <lineage>
        <taxon>Bacteria</taxon>
        <taxon>Pseudomonadati</taxon>
        <taxon>Pseudomonadota</taxon>
        <taxon>Gammaproteobacteria</taxon>
        <taxon>Pseudomonadales</taxon>
        <taxon>Pseudomonadaceae</taxon>
        <taxon>Aquipseudomonas</taxon>
    </lineage>
</organism>
<feature type="signal peptide" evidence="2">
    <location>
        <begin position="1"/>
        <end position="20"/>
    </location>
</feature>